<evidence type="ECO:0000256" key="1">
    <source>
        <dbReference type="ARBA" id="ARBA00004613"/>
    </source>
</evidence>
<feature type="compositionally biased region" description="Basic and acidic residues" evidence="4">
    <location>
        <begin position="1839"/>
        <end position="1852"/>
    </location>
</feature>
<dbReference type="Gene3D" id="2.160.20.10">
    <property type="entry name" value="Single-stranded right-handed beta-helix, Pectin lyase-like"/>
    <property type="match status" value="1"/>
</dbReference>
<proteinExistence type="predicted"/>
<name>A0A3A3FSS3_9BURK</name>
<dbReference type="PANTHER" id="PTHR12338">
    <property type="entry name" value="AUTOTRANSPORTER"/>
    <property type="match status" value="1"/>
</dbReference>
<dbReference type="Pfam" id="PF05860">
    <property type="entry name" value="TPS"/>
    <property type="match status" value="1"/>
</dbReference>
<keyword evidence="2" id="KW-0964">Secreted</keyword>
<feature type="compositionally biased region" description="Pro residues" evidence="4">
    <location>
        <begin position="1348"/>
        <end position="1361"/>
    </location>
</feature>
<evidence type="ECO:0000313" key="6">
    <source>
        <dbReference type="EMBL" id="RJF99222.1"/>
    </source>
</evidence>
<evidence type="ECO:0000259" key="5">
    <source>
        <dbReference type="SMART" id="SM00912"/>
    </source>
</evidence>
<gene>
    <name evidence="6" type="ORF">D3871_12355</name>
</gene>
<organism evidence="6 7">
    <name type="scientific">Noviherbaspirillum saxi</name>
    <dbReference type="NCBI Taxonomy" id="2320863"/>
    <lineage>
        <taxon>Bacteria</taxon>
        <taxon>Pseudomonadati</taxon>
        <taxon>Pseudomonadota</taxon>
        <taxon>Betaproteobacteria</taxon>
        <taxon>Burkholderiales</taxon>
        <taxon>Oxalobacteraceae</taxon>
        <taxon>Noviherbaspirillum</taxon>
    </lineage>
</organism>
<dbReference type="SUPFAM" id="SSF51126">
    <property type="entry name" value="Pectin lyase-like"/>
    <property type="match status" value="1"/>
</dbReference>
<reference evidence="7" key="1">
    <citation type="submission" date="2018-09" db="EMBL/GenBank/DDBJ databases">
        <authorList>
            <person name="Zhu H."/>
        </authorList>
    </citation>
    <scope>NUCLEOTIDE SEQUENCE [LARGE SCALE GENOMIC DNA]</scope>
    <source>
        <strain evidence="7">K1R23-30</strain>
    </source>
</reference>
<dbReference type="GO" id="GO:0005576">
    <property type="term" value="C:extracellular region"/>
    <property type="evidence" value="ECO:0007669"/>
    <property type="project" value="UniProtKB-SubCell"/>
</dbReference>
<comment type="subcellular location">
    <subcellularLocation>
        <location evidence="1">Secreted</location>
    </subcellularLocation>
</comment>
<dbReference type="InterPro" id="IPR012334">
    <property type="entry name" value="Pectin_lyas_fold"/>
</dbReference>
<dbReference type="InterPro" id="IPR050909">
    <property type="entry name" value="Bact_Autotransporter_VF"/>
</dbReference>
<feature type="domain" description="Filamentous haemagglutinin FhaB/tRNA nuclease CdiA-like TPS" evidence="5">
    <location>
        <begin position="37"/>
        <end position="148"/>
    </location>
</feature>
<accession>A0A3A3FSS3</accession>
<keyword evidence="7" id="KW-1185">Reference proteome</keyword>
<evidence type="ECO:0000256" key="4">
    <source>
        <dbReference type="SAM" id="MobiDB-lite"/>
    </source>
</evidence>
<dbReference type="Proteomes" id="UP000265955">
    <property type="component" value="Unassembled WGS sequence"/>
</dbReference>
<dbReference type="SMART" id="SM00912">
    <property type="entry name" value="Haemagg_act"/>
    <property type="match status" value="1"/>
</dbReference>
<feature type="compositionally biased region" description="Low complexity" evidence="4">
    <location>
        <begin position="1793"/>
        <end position="1803"/>
    </location>
</feature>
<evidence type="ECO:0000313" key="7">
    <source>
        <dbReference type="Proteomes" id="UP000265955"/>
    </source>
</evidence>
<dbReference type="RefSeq" id="WP_119769163.1">
    <property type="nucleotide sequence ID" value="NZ_QYUO01000001.1"/>
</dbReference>
<keyword evidence="3" id="KW-0732">Signal</keyword>
<dbReference type="NCBIfam" id="TIGR01901">
    <property type="entry name" value="adhes_NPXG"/>
    <property type="match status" value="1"/>
</dbReference>
<comment type="caution">
    <text evidence="6">The sequence shown here is derived from an EMBL/GenBank/DDBJ whole genome shotgun (WGS) entry which is preliminary data.</text>
</comment>
<dbReference type="EMBL" id="QYUO01000001">
    <property type="protein sequence ID" value="RJF99222.1"/>
    <property type="molecule type" value="Genomic_DNA"/>
</dbReference>
<sequence>MKNNATFHDRVREPRSAALRRRLLPLLVAGCFAPASIVANPVGPQVVNGQASFAAQGNVLSITNTPGAIINWQSFSINPGEVTRFLQQNPNSSVLNRIVGQDPSQILGALQSNGRVFLVNPNGILFGQGAQVDVNGLVASTLNISNEDFIAGRMQFKAGDKAAALKNQGAITTPAGGKVYLIAPNIDNSGIITSPQGEVLLAAGHTVQLIDSLDPNLQVVLSAPSDEALNLGQVIAQGGRTGIYGALVRQRGVVNANSAVVGENGKVVFKASGDAILEAGSRTSATGTGKGGEVLVLGERVGMADGAQIDASGRTGGGTVLVGGDYQGKNTSIRNASRTFFGQGAEIKADALDNGNGGKVIVWADDTARAYGSISARGGQQGGDGGLVETSGKTNLEYRAKVDVAAPAGRNGTLLLDPAVITIAGGSNDGAADGNSTFQGTTTSGTINFADAGPTTIYQSELQGLNPGTNIVLEASDLITTSGSFSNLVTLPSNANLTMRTRNASTDGTGSIGIDLVGSSDGPNLEFKTQGTGTITMQTGTGTSPQSALITVGKLTTGGGAISLNGTGSVVLRAATTTPASGNGGDISITSGGFMTLGGGHIDARAGGPGTDGTVTLTSGGAINMQAGKYIYARNLKMSSAGAIGDGSGGAMETGVAFLNVRNTAASGDINISNTALSKDLAIDAQGTTYGIAQGASGGKVKIKNAAGKLLTVSASVSTTNAGTIALAADKMAINAAVNASNGAGRVELVPVTGDTAIDVASSDVADGTAKLELSIAELNKVSAGTLLIGDMASGSLTIKNAMMGGAGGALQNVSTALSLKSGGVITQDGGATIEGGSSVQATGAAVTLMESNGTGVIAGVANSGDFKYTSYNGINVNTIDGVTGITTPSANLIQLKSTHATAGIGQAALAKITGGELNLETPGPVTLNETGNSVTKVVAALNPLGNGTGGLSMSNGRAAGWEIGAITTKNKAVTISSTAGTATVSGAINAGTGAVTLSAPSLEIASSTNITGGEVSLTANSTDGTGTVTQGSGGSVTGSTNLKVVADKMDFGGTMIGGSVGNGGQVNLHTNTSGRALEIAGATANPGALSLTQANLNAINPAASGVTAGSINFTASGGAIQFKGNYASPGGMYTNMFGGSIGQDALTVISGYLHAVVTGNIDLTQTNAISKLGSSFNSSGTTSSVKVKTSVASLQLMGAISAGSGGIDISNIGGSILAANAQVSSTGGVVKLSASGDMTITASAGDAYVKATGGAELTVGGDLTFNNSGGYKSYAASLSSAPLKLTFNNATGKVFYGTSHASTTTSGDNGFFTGGVPGSGGTAAVSGTSLIVAGGNPGTLTTTQTPTNPPSAPPPPPPDPTLDQCVANPSQAGCNTVLPTLSQCTTAPTTAGCSVVLPTVSQCTTAPTTAGCSAVLPTLSQCTTAPTTAGCSVVLPTLSQCTTAPMTAGCSVVLPTLSQCTTAPMTAGCSVVLPTLSQCTTAPMTAGCSVVLPTLSQCTIAPTTAGCSVVLPTLSQCTTAPTTAGCSVVLPTLSQCTAAPTTAGCSVVLPTLSQCTAAPTTAGCSVVLPTLSQCTTAPMTAGCSVVLPTLSQCTAAPMTAGCSVVLPTLSRCTAAPTTVGCSVVLPTLSRCTTAPTTAGCSAVLPTLSQCIASSGIAGCSAVLPTVAACTSLPSAEGCSVVLPTLSQCTSAPATAGCSVVLPALAACSSDPNLSGCGAVLPTIAQCSATPTREGCSTVVPIANKCTTNPSAEGCSTVLPMVPPTQRNTLAETIASTSNTIVTTTVSTTISNTVTSSESSSTAPQTQAVKGSGSGGSKSESKDEAKDDKKNTGSQQDNGVKKNEIAKKLYCN</sequence>
<evidence type="ECO:0000256" key="2">
    <source>
        <dbReference type="ARBA" id="ARBA00022525"/>
    </source>
</evidence>
<feature type="region of interest" description="Disordered" evidence="4">
    <location>
        <begin position="1793"/>
        <end position="1852"/>
    </location>
</feature>
<dbReference type="InterPro" id="IPR011050">
    <property type="entry name" value="Pectin_lyase_fold/virulence"/>
</dbReference>
<feature type="compositionally biased region" description="Basic and acidic residues" evidence="4">
    <location>
        <begin position="1819"/>
        <end position="1831"/>
    </location>
</feature>
<dbReference type="InterPro" id="IPR008638">
    <property type="entry name" value="FhaB/CdiA-like_TPS"/>
</dbReference>
<dbReference type="OrthoDB" id="218680at2"/>
<feature type="region of interest" description="Disordered" evidence="4">
    <location>
        <begin position="1335"/>
        <end position="1364"/>
    </location>
</feature>
<dbReference type="PANTHER" id="PTHR12338:SF8">
    <property type="entry name" value="HEME_HEMOPEXIN-BINDING PROTEIN"/>
    <property type="match status" value="1"/>
</dbReference>
<protein>
    <submittedName>
        <fullName evidence="6">Filamentous hemagglutinin N-terminal domain-containing protein</fullName>
    </submittedName>
</protein>
<evidence type="ECO:0000256" key="3">
    <source>
        <dbReference type="ARBA" id="ARBA00022729"/>
    </source>
</evidence>